<dbReference type="InterPro" id="IPR039741">
    <property type="entry name" value="UDP-sugar_pyrophosphorylase"/>
</dbReference>
<evidence type="ECO:0000313" key="2">
    <source>
        <dbReference type="EMBL" id="CAK75861.1"/>
    </source>
</evidence>
<sequence length="466" mass="54158">MGICTSQNEAEKIENSEQDYQKLDYNRVSTYQKLENIANNIAAQQQIDTIFSSLIQRMIASRQTHILKMLEKMDSKKKQQFMTKLERIDFEFIDSVQKNINVIQLFHHCYKKNQPDEFSCNVIQSINSQEQNLDLIKKHKVGIVFLCGGRSSRLYDKLLSDIGLPSKKCVVQIMMERLKKVIMIASENQEIVDYPIAIVLSDQNSEKFQMYLKGRRDFGFQSITFIFEKSLPVIDIKGQVVFEQENQAFMTPEGTGSIFLQLNSFINKFPNMEYIHFLGLDNLAGLPLDPQMLHLICQQKGDALCKVIETNSILDDRIFYSAKQFQTYKEQDKGVEESSQNLAQMCLNDLYLSVSFLNTLKQNHEKALRLNQRYHTIKRGNNIQFEKHIQDIIEVTDLTILHQTEDYALLIDDPRKAVIQLSNAHKRILKLEGTQEKDLVEITPQMSYCRREDLKKIENATYPLII</sequence>
<dbReference type="PANTHER" id="PTHR11952:SF2">
    <property type="entry name" value="LD24639P"/>
    <property type="match status" value="1"/>
</dbReference>
<dbReference type="InParanoid" id="A0CYJ4"/>
<dbReference type="Gene3D" id="3.90.550.10">
    <property type="entry name" value="Spore Coat Polysaccharide Biosynthesis Protein SpsA, Chain A"/>
    <property type="match status" value="1"/>
</dbReference>
<dbReference type="RefSeq" id="XP_001443258.1">
    <property type="nucleotide sequence ID" value="XM_001443221.1"/>
</dbReference>
<evidence type="ECO:0000256" key="1">
    <source>
        <dbReference type="ARBA" id="ARBA00010401"/>
    </source>
</evidence>
<dbReference type="SUPFAM" id="SSF53448">
    <property type="entry name" value="Nucleotide-diphospho-sugar transferases"/>
    <property type="match status" value="1"/>
</dbReference>
<dbReference type="GeneID" id="5029043"/>
<dbReference type="PANTHER" id="PTHR11952">
    <property type="entry name" value="UDP- GLUCOSE PYROPHOSPHORYLASE"/>
    <property type="match status" value="1"/>
</dbReference>
<reference evidence="2 3" key="1">
    <citation type="journal article" date="2006" name="Nature">
        <title>Global trends of whole-genome duplications revealed by the ciliate Paramecium tetraurelia.</title>
        <authorList>
            <consortium name="Genoscope"/>
            <person name="Aury J.-M."/>
            <person name="Jaillon O."/>
            <person name="Duret L."/>
            <person name="Noel B."/>
            <person name="Jubin C."/>
            <person name="Porcel B.M."/>
            <person name="Segurens B."/>
            <person name="Daubin V."/>
            <person name="Anthouard V."/>
            <person name="Aiach N."/>
            <person name="Arnaiz O."/>
            <person name="Billaut A."/>
            <person name="Beisson J."/>
            <person name="Blanc I."/>
            <person name="Bouhouche K."/>
            <person name="Camara F."/>
            <person name="Duharcourt S."/>
            <person name="Guigo R."/>
            <person name="Gogendeau D."/>
            <person name="Katinka M."/>
            <person name="Keller A.-M."/>
            <person name="Kissmehl R."/>
            <person name="Klotz C."/>
            <person name="Koll F."/>
            <person name="Le Moue A."/>
            <person name="Lepere C."/>
            <person name="Malinsky S."/>
            <person name="Nowacki M."/>
            <person name="Nowak J.K."/>
            <person name="Plattner H."/>
            <person name="Poulain J."/>
            <person name="Ruiz F."/>
            <person name="Serrano V."/>
            <person name="Zagulski M."/>
            <person name="Dessen P."/>
            <person name="Betermier M."/>
            <person name="Weissenbach J."/>
            <person name="Scarpelli C."/>
            <person name="Schachter V."/>
            <person name="Sperling L."/>
            <person name="Meyer E."/>
            <person name="Cohen J."/>
            <person name="Wincker P."/>
        </authorList>
    </citation>
    <scope>NUCLEOTIDE SEQUENCE [LARGE SCALE GENOMIC DNA]</scope>
    <source>
        <strain evidence="2 3">Stock d4-2</strain>
    </source>
</reference>
<keyword evidence="3" id="KW-1185">Reference proteome</keyword>
<evidence type="ECO:0008006" key="4">
    <source>
        <dbReference type="Google" id="ProtNLM"/>
    </source>
</evidence>
<name>A0CYJ4_PARTE</name>
<protein>
    <recommendedName>
        <fullName evidence="4">Nucleotidyl transferase domain-containing protein</fullName>
    </recommendedName>
</protein>
<dbReference type="eggNOG" id="KOG2388">
    <property type="taxonomic scope" value="Eukaryota"/>
</dbReference>
<dbReference type="Proteomes" id="UP000000600">
    <property type="component" value="Unassembled WGS sequence"/>
</dbReference>
<organism evidence="2 3">
    <name type="scientific">Paramecium tetraurelia</name>
    <dbReference type="NCBI Taxonomy" id="5888"/>
    <lineage>
        <taxon>Eukaryota</taxon>
        <taxon>Sar</taxon>
        <taxon>Alveolata</taxon>
        <taxon>Ciliophora</taxon>
        <taxon>Intramacronucleata</taxon>
        <taxon>Oligohymenophorea</taxon>
        <taxon>Peniculida</taxon>
        <taxon>Parameciidae</taxon>
        <taxon>Paramecium</taxon>
    </lineage>
</organism>
<dbReference type="OMA" id="KCVVQIM"/>
<dbReference type="FunFam" id="3.90.550.10:FF:000372">
    <property type="entry name" value="Uncharacterized protein"/>
    <property type="match status" value="1"/>
</dbReference>
<dbReference type="KEGG" id="ptm:GSPATT00011461001"/>
<evidence type="ECO:0000313" key="3">
    <source>
        <dbReference type="Proteomes" id="UP000000600"/>
    </source>
</evidence>
<dbReference type="InterPro" id="IPR029044">
    <property type="entry name" value="Nucleotide-diphossugar_trans"/>
</dbReference>
<accession>A0CYJ4</accession>
<proteinExistence type="inferred from homology"/>
<dbReference type="AlphaFoldDB" id="A0CYJ4"/>
<dbReference type="STRING" id="5888.A0CYJ4"/>
<dbReference type="GO" id="GO:0003977">
    <property type="term" value="F:UDP-N-acetylglucosamine diphosphorylase activity"/>
    <property type="evidence" value="ECO:0000318"/>
    <property type="project" value="GO_Central"/>
</dbReference>
<dbReference type="HOGENOM" id="CLU_587227_0_0_1"/>
<dbReference type="GO" id="GO:0006048">
    <property type="term" value="P:UDP-N-acetylglucosamine biosynthetic process"/>
    <property type="evidence" value="ECO:0000318"/>
    <property type="project" value="GO_Central"/>
</dbReference>
<gene>
    <name evidence="2" type="ORF">GSPATT00011461001</name>
</gene>
<dbReference type="EMBL" id="CT868219">
    <property type="protein sequence ID" value="CAK75861.1"/>
    <property type="molecule type" value="Genomic_DNA"/>
</dbReference>
<dbReference type="OrthoDB" id="532420at2759"/>
<comment type="similarity">
    <text evidence="1">Belongs to the UDPGP type 1 family.</text>
</comment>